<organism evidence="2 3">
    <name type="scientific">Vitis vinifera</name>
    <name type="common">Grape</name>
    <dbReference type="NCBI Taxonomy" id="29760"/>
    <lineage>
        <taxon>Eukaryota</taxon>
        <taxon>Viridiplantae</taxon>
        <taxon>Streptophyta</taxon>
        <taxon>Embryophyta</taxon>
        <taxon>Tracheophyta</taxon>
        <taxon>Spermatophyta</taxon>
        <taxon>Magnoliopsida</taxon>
        <taxon>eudicotyledons</taxon>
        <taxon>Gunneridae</taxon>
        <taxon>Pentapetalae</taxon>
        <taxon>rosids</taxon>
        <taxon>Vitales</taxon>
        <taxon>Vitaceae</taxon>
        <taxon>Viteae</taxon>
        <taxon>Vitis</taxon>
    </lineage>
</organism>
<keyword evidence="3" id="KW-1185">Reference proteome</keyword>
<dbReference type="AlphaFoldDB" id="D7TKD3"/>
<dbReference type="EMBL" id="FN595992">
    <property type="protein sequence ID" value="CBI30955.3"/>
    <property type="molecule type" value="Genomic_DNA"/>
</dbReference>
<dbReference type="Proteomes" id="UP000009183">
    <property type="component" value="Chromosome 10"/>
</dbReference>
<protein>
    <submittedName>
        <fullName evidence="2">Uncharacterized protein</fullName>
    </submittedName>
</protein>
<reference evidence="3" key="1">
    <citation type="journal article" date="2007" name="Nature">
        <title>The grapevine genome sequence suggests ancestral hexaploidization in major angiosperm phyla.</title>
        <authorList>
            <consortium name="The French-Italian Public Consortium for Grapevine Genome Characterization."/>
            <person name="Jaillon O."/>
            <person name="Aury J.-M."/>
            <person name="Noel B."/>
            <person name="Policriti A."/>
            <person name="Clepet C."/>
            <person name="Casagrande A."/>
            <person name="Choisne N."/>
            <person name="Aubourg S."/>
            <person name="Vitulo N."/>
            <person name="Jubin C."/>
            <person name="Vezzi A."/>
            <person name="Legeai F."/>
            <person name="Hugueney P."/>
            <person name="Dasilva C."/>
            <person name="Horner D."/>
            <person name="Mica E."/>
            <person name="Jublot D."/>
            <person name="Poulain J."/>
            <person name="Bruyere C."/>
            <person name="Billault A."/>
            <person name="Segurens B."/>
            <person name="Gouyvenoux M."/>
            <person name="Ugarte E."/>
            <person name="Cattonaro F."/>
            <person name="Anthouard V."/>
            <person name="Vico V."/>
            <person name="Del Fabbro C."/>
            <person name="Alaux M."/>
            <person name="Di Gaspero G."/>
            <person name="Dumas V."/>
            <person name="Felice N."/>
            <person name="Paillard S."/>
            <person name="Juman I."/>
            <person name="Moroldo M."/>
            <person name="Scalabrin S."/>
            <person name="Canaguier A."/>
            <person name="Le Clainche I."/>
            <person name="Malacrida G."/>
            <person name="Durand E."/>
            <person name="Pesole G."/>
            <person name="Laucou V."/>
            <person name="Chatelet P."/>
            <person name="Merdinoglu D."/>
            <person name="Delledonne M."/>
            <person name="Pezzotti M."/>
            <person name="Lecharny A."/>
            <person name="Scarpelli C."/>
            <person name="Artiguenave F."/>
            <person name="Pe M.E."/>
            <person name="Valle G."/>
            <person name="Morgante M."/>
            <person name="Caboche M."/>
            <person name="Adam-Blondon A.-F."/>
            <person name="Weissenbach J."/>
            <person name="Quetier F."/>
            <person name="Wincker P."/>
        </authorList>
    </citation>
    <scope>NUCLEOTIDE SEQUENCE [LARGE SCALE GENOMIC DNA]</scope>
    <source>
        <strain evidence="3">cv. Pinot noir / PN40024</strain>
    </source>
</reference>
<dbReference type="HOGENOM" id="CLU_2101366_0_0_1"/>
<dbReference type="PaxDb" id="29760-VIT_10s0003g04150.t01"/>
<keyword evidence="1" id="KW-1133">Transmembrane helix</keyword>
<evidence type="ECO:0000313" key="2">
    <source>
        <dbReference type="EMBL" id="CBI30955.3"/>
    </source>
</evidence>
<dbReference type="InParanoid" id="D7TKD3"/>
<keyword evidence="1" id="KW-0472">Membrane</keyword>
<name>D7TKD3_VITVI</name>
<keyword evidence="1" id="KW-0812">Transmembrane</keyword>
<feature type="transmembrane region" description="Helical" evidence="1">
    <location>
        <begin position="49"/>
        <end position="70"/>
    </location>
</feature>
<accession>D7TKD3</accession>
<evidence type="ECO:0000313" key="3">
    <source>
        <dbReference type="Proteomes" id="UP000009183"/>
    </source>
</evidence>
<gene>
    <name evidence="2" type="ordered locus">VIT_10s0003g04150</name>
</gene>
<evidence type="ECO:0000256" key="1">
    <source>
        <dbReference type="SAM" id="Phobius"/>
    </source>
</evidence>
<proteinExistence type="predicted"/>
<sequence length="116" mass="13213">MVRFASFTVPPPHPYYHAHYQQAASFSAKTISSRCPDAIIAHYHNLSPFFGFGIIFLLILHLISCCNSNLTLSQPPHNNNFFWIIFNSNRLTPSRLAQKLHGNIPKFGKNTKLKCQ</sequence>